<proteinExistence type="predicted"/>
<dbReference type="OrthoDB" id="851173at2759"/>
<name>A0A9Q0GGV6_9ROSI</name>
<comment type="caution">
    <text evidence="3">The sequence shown here is derived from an EMBL/GenBank/DDBJ whole genome shotgun (WGS) entry which is preliminary data.</text>
</comment>
<gene>
    <name evidence="3" type="ORF">Tsubulata_014059</name>
</gene>
<feature type="compositionally biased region" description="Polar residues" evidence="1">
    <location>
        <begin position="313"/>
        <end position="338"/>
    </location>
</feature>
<evidence type="ECO:0000313" key="3">
    <source>
        <dbReference type="EMBL" id="KAJ4850024.1"/>
    </source>
</evidence>
<feature type="compositionally biased region" description="Basic and acidic residues" evidence="1">
    <location>
        <begin position="279"/>
        <end position="289"/>
    </location>
</feature>
<feature type="region of interest" description="Disordered" evidence="1">
    <location>
        <begin position="279"/>
        <end position="338"/>
    </location>
</feature>
<dbReference type="EMBL" id="JAKUCV010000435">
    <property type="protein sequence ID" value="KAJ4850024.1"/>
    <property type="molecule type" value="Genomic_DNA"/>
</dbReference>
<sequence length="813" mass="91356">MLVMVASIVAENNRSSLLATVRDTQRLLSDINRVQVEDRSIRANVARARTQSQQQLKTTAAGQVGSGMVTNGRSFSAAMQGLNVQKAPEQPGTKGMAFIPTSDTLSWLSRCVVGVMKDPTDMESVLGVWALHGYTEVTVSDFGGDSILVCFPSTESMTQFIHEKLEWVSLWFKSVRPWQRGDRIENKRCWLSIRGIPLHAWCLEFFALIGSVFGKLVSVDVVTEQRQRLDEARIEVITEQRRRIDRELEITIANSCYVIHVEEVTRSVCWCEATQREESKDKELRDSSPERIAGGDSNTVVEESPGRGGADLNQGSKSMASPILSSTPHQCESPGNQGVINVTDLLPISKRLPLSNSFGPLADQDVSGSHEPVDSQNNSGSKGSLGHSMTAQAASPTLRNVVTQSSKLNRSDTDARYIQYLEDRLAQAISSGRVSRGRRFKKIRATGSVTSADSSVNSDIRRVNMRISQQCSSSNQNVFFTEVEALETVDVGNLLGWDTSVDQQHVISMAKDLVEKEAFEWRKSGTDVVDEAWCRSIWSPPNLEFAAVDSVGQVGGLVFIWDNDDFQCENYICGDRWMLLEGNMVAVKTKLTFCCVYGPVDLQDRITMWSTLASSKASVTSPWLVVGDFNEVLVDTDRRSGRINDHGVAALKRFMTRLALLEFPLEGRLFTWANSIAASRIDRIMAEAEWSLFFPNLFLQTANRGFSDHWPLVLSQERVNWGFKPFRFLTCWWEFPNFDDVIRRMWLDVEHEFPGKFCLMKKLSKMRAALAKWNKEVFGNVDLAVTGLQEKVDELELLFESLYQTQGRLKWRR</sequence>
<dbReference type="Gene3D" id="3.60.10.10">
    <property type="entry name" value="Endonuclease/exonuclease/phosphatase"/>
    <property type="match status" value="1"/>
</dbReference>
<evidence type="ECO:0000256" key="1">
    <source>
        <dbReference type="SAM" id="MobiDB-lite"/>
    </source>
</evidence>
<evidence type="ECO:0000259" key="2">
    <source>
        <dbReference type="Pfam" id="PF03372"/>
    </source>
</evidence>
<dbReference type="AlphaFoldDB" id="A0A9Q0GGV6"/>
<dbReference type="PANTHER" id="PTHR34427">
    <property type="entry name" value="DUF4283 DOMAIN PROTEIN"/>
    <property type="match status" value="1"/>
</dbReference>
<dbReference type="InterPro" id="IPR005135">
    <property type="entry name" value="Endo/exonuclease/phosphatase"/>
</dbReference>
<feature type="domain" description="Endonuclease/exonuclease/phosphatase" evidence="2">
    <location>
        <begin position="582"/>
        <end position="709"/>
    </location>
</feature>
<evidence type="ECO:0000313" key="4">
    <source>
        <dbReference type="Proteomes" id="UP001141552"/>
    </source>
</evidence>
<dbReference type="PANTHER" id="PTHR34427:SF5">
    <property type="entry name" value="DUF4283 DOMAIN-CONTAINING PROTEIN"/>
    <property type="match status" value="1"/>
</dbReference>
<reference evidence="3" key="2">
    <citation type="journal article" date="2023" name="Plants (Basel)">
        <title>Annotation of the Turnera subulata (Passifloraceae) Draft Genome Reveals the S-Locus Evolved after the Divergence of Turneroideae from Passifloroideae in a Stepwise Manner.</title>
        <authorList>
            <person name="Henning P.M."/>
            <person name="Roalson E.H."/>
            <person name="Mir W."/>
            <person name="McCubbin A.G."/>
            <person name="Shore J.S."/>
        </authorList>
    </citation>
    <scope>NUCLEOTIDE SEQUENCE</scope>
    <source>
        <strain evidence="3">F60SS</strain>
    </source>
</reference>
<protein>
    <recommendedName>
        <fullName evidence="2">Endonuclease/exonuclease/phosphatase domain-containing protein</fullName>
    </recommendedName>
</protein>
<dbReference type="Pfam" id="PF03372">
    <property type="entry name" value="Exo_endo_phos"/>
    <property type="match status" value="1"/>
</dbReference>
<organism evidence="3 4">
    <name type="scientific">Turnera subulata</name>
    <dbReference type="NCBI Taxonomy" id="218843"/>
    <lineage>
        <taxon>Eukaryota</taxon>
        <taxon>Viridiplantae</taxon>
        <taxon>Streptophyta</taxon>
        <taxon>Embryophyta</taxon>
        <taxon>Tracheophyta</taxon>
        <taxon>Spermatophyta</taxon>
        <taxon>Magnoliopsida</taxon>
        <taxon>eudicotyledons</taxon>
        <taxon>Gunneridae</taxon>
        <taxon>Pentapetalae</taxon>
        <taxon>rosids</taxon>
        <taxon>fabids</taxon>
        <taxon>Malpighiales</taxon>
        <taxon>Passifloraceae</taxon>
        <taxon>Turnera</taxon>
    </lineage>
</organism>
<dbReference type="SUPFAM" id="SSF56219">
    <property type="entry name" value="DNase I-like"/>
    <property type="match status" value="1"/>
</dbReference>
<accession>A0A9Q0GGV6</accession>
<reference evidence="3" key="1">
    <citation type="submission" date="2022-02" db="EMBL/GenBank/DDBJ databases">
        <authorList>
            <person name="Henning P.M."/>
            <person name="McCubbin A.G."/>
            <person name="Shore J.S."/>
        </authorList>
    </citation>
    <scope>NUCLEOTIDE SEQUENCE</scope>
    <source>
        <strain evidence="3">F60SS</strain>
        <tissue evidence="3">Leaves</tissue>
    </source>
</reference>
<feature type="compositionally biased region" description="Polar residues" evidence="1">
    <location>
        <begin position="374"/>
        <end position="407"/>
    </location>
</feature>
<keyword evidence="4" id="KW-1185">Reference proteome</keyword>
<dbReference type="Proteomes" id="UP001141552">
    <property type="component" value="Unassembled WGS sequence"/>
</dbReference>
<dbReference type="GO" id="GO:0003824">
    <property type="term" value="F:catalytic activity"/>
    <property type="evidence" value="ECO:0007669"/>
    <property type="project" value="InterPro"/>
</dbReference>
<dbReference type="InterPro" id="IPR036691">
    <property type="entry name" value="Endo/exonu/phosph_ase_sf"/>
</dbReference>
<feature type="region of interest" description="Disordered" evidence="1">
    <location>
        <begin position="359"/>
        <end position="407"/>
    </location>
</feature>